<proteinExistence type="predicted"/>
<keyword evidence="2" id="KW-1185">Reference proteome</keyword>
<dbReference type="PANTHER" id="PTHR42085:SF4">
    <property type="entry name" value="F-BOX DOMAIN-CONTAINING PROTEIN"/>
    <property type="match status" value="1"/>
</dbReference>
<evidence type="ECO:0000313" key="2">
    <source>
        <dbReference type="Proteomes" id="UP000799302"/>
    </source>
</evidence>
<name>A0A6A6TYL6_9PEZI</name>
<dbReference type="InterPro" id="IPR038883">
    <property type="entry name" value="AN11006-like"/>
</dbReference>
<sequence>MEAVQGNNHVNADQTEVKNEQLQSTKCYLLKIPVEMRLEIYKYLLVPVKQTRRYTLALESISGPVTLSKYTGLPREDIPEDDSVHPQILATCRQLLCEAQPVLYSSITFSLRTWRDAISTSFVDFPFHAVKFIKKICIPSRRTMVFVGHHHSTILPALQEISIRVDMSFEMAWHKWKKGELINDEDLQCSFGEDMQQGMLLPGLDAVFAWRNFDDARIKRVVVEFDVRRQFAATDGMWTRQLSYSILRPRHSEIFINSYTCFQKERKHIQFIRQVMGQLEAFPGRRVVWRYEANPAFHFGFSSRLRMICDNREKGDENLCEVYNGVTNTSRFEAWE</sequence>
<dbReference type="Proteomes" id="UP000799302">
    <property type="component" value="Unassembled WGS sequence"/>
</dbReference>
<organism evidence="1 2">
    <name type="scientific">Microthyrium microscopicum</name>
    <dbReference type="NCBI Taxonomy" id="703497"/>
    <lineage>
        <taxon>Eukaryota</taxon>
        <taxon>Fungi</taxon>
        <taxon>Dikarya</taxon>
        <taxon>Ascomycota</taxon>
        <taxon>Pezizomycotina</taxon>
        <taxon>Dothideomycetes</taxon>
        <taxon>Dothideomycetes incertae sedis</taxon>
        <taxon>Microthyriales</taxon>
        <taxon>Microthyriaceae</taxon>
        <taxon>Microthyrium</taxon>
    </lineage>
</organism>
<dbReference type="OrthoDB" id="2951834at2759"/>
<dbReference type="PANTHER" id="PTHR42085">
    <property type="entry name" value="F-BOX DOMAIN-CONTAINING PROTEIN"/>
    <property type="match status" value="1"/>
</dbReference>
<dbReference type="AlphaFoldDB" id="A0A6A6TYL6"/>
<gene>
    <name evidence="1" type="ORF">BT63DRAFT_98330</name>
</gene>
<accession>A0A6A6TYL6</accession>
<protein>
    <submittedName>
        <fullName evidence="1">Uncharacterized protein</fullName>
    </submittedName>
</protein>
<evidence type="ECO:0000313" key="1">
    <source>
        <dbReference type="EMBL" id="KAF2664800.1"/>
    </source>
</evidence>
<reference evidence="1" key="1">
    <citation type="journal article" date="2020" name="Stud. Mycol.">
        <title>101 Dothideomycetes genomes: a test case for predicting lifestyles and emergence of pathogens.</title>
        <authorList>
            <person name="Haridas S."/>
            <person name="Albert R."/>
            <person name="Binder M."/>
            <person name="Bloem J."/>
            <person name="Labutti K."/>
            <person name="Salamov A."/>
            <person name="Andreopoulos B."/>
            <person name="Baker S."/>
            <person name="Barry K."/>
            <person name="Bills G."/>
            <person name="Bluhm B."/>
            <person name="Cannon C."/>
            <person name="Castanera R."/>
            <person name="Culley D."/>
            <person name="Daum C."/>
            <person name="Ezra D."/>
            <person name="Gonzalez J."/>
            <person name="Henrissat B."/>
            <person name="Kuo A."/>
            <person name="Liang C."/>
            <person name="Lipzen A."/>
            <person name="Lutzoni F."/>
            <person name="Magnuson J."/>
            <person name="Mondo S."/>
            <person name="Nolan M."/>
            <person name="Ohm R."/>
            <person name="Pangilinan J."/>
            <person name="Park H.-J."/>
            <person name="Ramirez L."/>
            <person name="Alfaro M."/>
            <person name="Sun H."/>
            <person name="Tritt A."/>
            <person name="Yoshinaga Y."/>
            <person name="Zwiers L.-H."/>
            <person name="Turgeon B."/>
            <person name="Goodwin S."/>
            <person name="Spatafora J."/>
            <person name="Crous P."/>
            <person name="Grigoriev I."/>
        </authorList>
    </citation>
    <scope>NUCLEOTIDE SEQUENCE</scope>
    <source>
        <strain evidence="1">CBS 115976</strain>
    </source>
</reference>
<dbReference type="EMBL" id="MU004242">
    <property type="protein sequence ID" value="KAF2664800.1"/>
    <property type="molecule type" value="Genomic_DNA"/>
</dbReference>